<protein>
    <recommendedName>
        <fullName evidence="2">Glycosyltransferase subfamily 4-like N-terminal domain-containing protein</fullName>
    </recommendedName>
</protein>
<dbReference type="Gene3D" id="3.40.50.2000">
    <property type="entry name" value="Glycogen Phosphorylase B"/>
    <property type="match status" value="1"/>
</dbReference>
<reference evidence="1" key="1">
    <citation type="journal article" date="2014" name="Front. Microbiol.">
        <title>High frequency of phylogenetically diverse reductive dehalogenase-homologous genes in deep subseafloor sedimentary metagenomes.</title>
        <authorList>
            <person name="Kawai M."/>
            <person name="Futagami T."/>
            <person name="Toyoda A."/>
            <person name="Takaki Y."/>
            <person name="Nishi S."/>
            <person name="Hori S."/>
            <person name="Arai W."/>
            <person name="Tsubouchi T."/>
            <person name="Morono Y."/>
            <person name="Uchiyama I."/>
            <person name="Ito T."/>
            <person name="Fujiyama A."/>
            <person name="Inagaki F."/>
            <person name="Takami H."/>
        </authorList>
    </citation>
    <scope>NUCLEOTIDE SEQUENCE</scope>
    <source>
        <strain evidence="1">Expedition CK06-06</strain>
    </source>
</reference>
<comment type="caution">
    <text evidence="1">The sequence shown here is derived from an EMBL/GenBank/DDBJ whole genome shotgun (WGS) entry which is preliminary data.</text>
</comment>
<accession>X0TIF7</accession>
<feature type="non-terminal residue" evidence="1">
    <location>
        <position position="92"/>
    </location>
</feature>
<sequence>MKPLRIILSATVRWWNASAFYTLQTAEALREMGHHVVIVAGKGTPIAKRAVSDNFPLIDELRFISVNPLNVVRNISIMRELILKEKIDIVNP</sequence>
<dbReference type="AlphaFoldDB" id="X0TIF7"/>
<dbReference type="SUPFAM" id="SSF53756">
    <property type="entry name" value="UDP-Glycosyltransferase/glycogen phosphorylase"/>
    <property type="match status" value="1"/>
</dbReference>
<evidence type="ECO:0008006" key="2">
    <source>
        <dbReference type="Google" id="ProtNLM"/>
    </source>
</evidence>
<dbReference type="EMBL" id="BARS01013770">
    <property type="protein sequence ID" value="GAF87036.1"/>
    <property type="molecule type" value="Genomic_DNA"/>
</dbReference>
<organism evidence="1">
    <name type="scientific">marine sediment metagenome</name>
    <dbReference type="NCBI Taxonomy" id="412755"/>
    <lineage>
        <taxon>unclassified sequences</taxon>
        <taxon>metagenomes</taxon>
        <taxon>ecological metagenomes</taxon>
    </lineage>
</organism>
<name>X0TIF7_9ZZZZ</name>
<gene>
    <name evidence="1" type="ORF">S01H1_23688</name>
</gene>
<proteinExistence type="predicted"/>
<evidence type="ECO:0000313" key="1">
    <source>
        <dbReference type="EMBL" id="GAF87036.1"/>
    </source>
</evidence>